<comment type="caution">
    <text evidence="1">The sequence shown here is derived from an EMBL/GenBank/DDBJ whole genome shotgun (WGS) entry which is preliminary data.</text>
</comment>
<organism evidence="1 2">
    <name type="scientific">Nephila pilipes</name>
    <name type="common">Giant wood spider</name>
    <name type="synonym">Nephila maculata</name>
    <dbReference type="NCBI Taxonomy" id="299642"/>
    <lineage>
        <taxon>Eukaryota</taxon>
        <taxon>Metazoa</taxon>
        <taxon>Ecdysozoa</taxon>
        <taxon>Arthropoda</taxon>
        <taxon>Chelicerata</taxon>
        <taxon>Arachnida</taxon>
        <taxon>Araneae</taxon>
        <taxon>Araneomorphae</taxon>
        <taxon>Entelegynae</taxon>
        <taxon>Araneoidea</taxon>
        <taxon>Nephilidae</taxon>
        <taxon>Nephila</taxon>
    </lineage>
</organism>
<dbReference type="AlphaFoldDB" id="A0A8X6NUA7"/>
<proteinExistence type="predicted"/>
<reference evidence="1" key="1">
    <citation type="submission" date="2020-08" db="EMBL/GenBank/DDBJ databases">
        <title>Multicomponent nature underlies the extraordinary mechanical properties of spider dragline silk.</title>
        <authorList>
            <person name="Kono N."/>
            <person name="Nakamura H."/>
            <person name="Mori M."/>
            <person name="Yoshida Y."/>
            <person name="Ohtoshi R."/>
            <person name="Malay A.D."/>
            <person name="Moran D.A.P."/>
            <person name="Tomita M."/>
            <person name="Numata K."/>
            <person name="Arakawa K."/>
        </authorList>
    </citation>
    <scope>NUCLEOTIDE SEQUENCE</scope>
</reference>
<dbReference type="EMBL" id="BMAW01013680">
    <property type="protein sequence ID" value="GFT35334.1"/>
    <property type="molecule type" value="Genomic_DNA"/>
</dbReference>
<evidence type="ECO:0000313" key="2">
    <source>
        <dbReference type="Proteomes" id="UP000887013"/>
    </source>
</evidence>
<keyword evidence="2" id="KW-1185">Reference proteome</keyword>
<accession>A0A8X6NUA7</accession>
<protein>
    <submittedName>
        <fullName evidence="1">Uncharacterized protein</fullName>
    </submittedName>
</protein>
<dbReference type="Proteomes" id="UP000887013">
    <property type="component" value="Unassembled WGS sequence"/>
</dbReference>
<name>A0A8X6NUA7_NEPPI</name>
<gene>
    <name evidence="1" type="ORF">NPIL_255741</name>
</gene>
<evidence type="ECO:0000313" key="1">
    <source>
        <dbReference type="EMBL" id="GFT35334.1"/>
    </source>
</evidence>
<sequence>MIGISNFPWQFVREIGHPDCLSGELRHLHNIVMQRKGERPVNGSMVEEGIEDYFMRSREEFEYKKLTKFKLDRNLDESGPLKRKNTILWGDKWG</sequence>